<dbReference type="AlphaFoldDB" id="A0A9P1JTF4"/>
<reference evidence="2 3" key="1">
    <citation type="journal article" date="2011" name="PLoS Genet.">
        <title>Azospirillum genomes reveal transition of bacteria from aquatic to terrestrial environments.</title>
        <authorList>
            <person name="Wisniewski-Dye F."/>
            <person name="Borziak K."/>
            <person name="Khalsa-Moyers G."/>
            <person name="Alexandre G."/>
            <person name="Sukharnikov L.O."/>
            <person name="Wuichet K."/>
            <person name="Hurst G.B."/>
            <person name="McDonald W.H."/>
            <person name="Robertson J.S."/>
            <person name="Barbe V."/>
            <person name="Calteau A."/>
            <person name="Rouy Z."/>
            <person name="Mangenot S."/>
            <person name="Prigent-Combaret C."/>
            <person name="Normand P."/>
            <person name="Boyer M."/>
            <person name="Siguier P."/>
            <person name="Dessaux Y."/>
            <person name="Elmerich C."/>
            <person name="Condemine G."/>
            <person name="Krishnen G."/>
            <person name="Kennedy I."/>
            <person name="Paterson A.H."/>
            <person name="Gonzalez V."/>
            <person name="Mavingui P."/>
            <person name="Zhulin I.B."/>
        </authorList>
    </citation>
    <scope>NUCLEOTIDE SEQUENCE [LARGE SCALE GENOMIC DNA]</scope>
    <source>
        <strain evidence="2 3">Sp245</strain>
    </source>
</reference>
<dbReference type="RefSeq" id="WP_014241555.1">
    <property type="nucleotide sequence ID" value="NC_016617.1"/>
</dbReference>
<gene>
    <name evidence="2" type="ORF">AZOBR_200087</name>
</gene>
<evidence type="ECO:0000313" key="3">
    <source>
        <dbReference type="Proteomes" id="UP000007319"/>
    </source>
</evidence>
<sequence>MDHRAIDPVTLLTSHRPLGARAVALDMAEQARLAVAAGAKVTRYAPPELSAHHEELARKFAERSARAKARIRPSTRAACATAGRRKGDA</sequence>
<organism evidence="2 3">
    <name type="scientific">Azospirillum baldaniorum</name>
    <dbReference type="NCBI Taxonomy" id="1064539"/>
    <lineage>
        <taxon>Bacteria</taxon>
        <taxon>Pseudomonadati</taxon>
        <taxon>Pseudomonadota</taxon>
        <taxon>Alphaproteobacteria</taxon>
        <taxon>Rhodospirillales</taxon>
        <taxon>Azospirillaceae</taxon>
        <taxon>Azospirillum</taxon>
    </lineage>
</organism>
<feature type="region of interest" description="Disordered" evidence="1">
    <location>
        <begin position="67"/>
        <end position="89"/>
    </location>
</feature>
<evidence type="ECO:0000256" key="1">
    <source>
        <dbReference type="SAM" id="MobiDB-lite"/>
    </source>
</evidence>
<evidence type="ECO:0000313" key="2">
    <source>
        <dbReference type="EMBL" id="CCC99382.1"/>
    </source>
</evidence>
<protein>
    <submittedName>
        <fullName evidence="2">Uncharacterized protein</fullName>
    </submittedName>
</protein>
<name>A0A9P1JTF4_9PROT</name>
<dbReference type="KEGG" id="abs:AZOBR_200087"/>
<keyword evidence="3" id="KW-1185">Reference proteome</keyword>
<dbReference type="EMBL" id="HE577327">
    <property type="protein sequence ID" value="CCC99382.1"/>
    <property type="molecule type" value="Genomic_DNA"/>
</dbReference>
<accession>A0A9P1JTF4</accession>
<proteinExistence type="predicted"/>
<dbReference type="Proteomes" id="UP000007319">
    <property type="component" value="Chromosome"/>
</dbReference>